<evidence type="ECO:0000313" key="2">
    <source>
        <dbReference type="EMBL" id="TWF91655.1"/>
    </source>
</evidence>
<accession>A0A561TX16</accession>
<protein>
    <submittedName>
        <fullName evidence="2">Uncharacterized protein</fullName>
    </submittedName>
</protein>
<feature type="transmembrane region" description="Helical" evidence="1">
    <location>
        <begin position="6"/>
        <end position="25"/>
    </location>
</feature>
<organism evidence="2 3">
    <name type="scientific">Saccharopolyspora dendranthemae</name>
    <dbReference type="NCBI Taxonomy" id="1181886"/>
    <lineage>
        <taxon>Bacteria</taxon>
        <taxon>Bacillati</taxon>
        <taxon>Actinomycetota</taxon>
        <taxon>Actinomycetes</taxon>
        <taxon>Pseudonocardiales</taxon>
        <taxon>Pseudonocardiaceae</taxon>
        <taxon>Saccharopolyspora</taxon>
    </lineage>
</organism>
<dbReference type="EMBL" id="VIWX01000008">
    <property type="protein sequence ID" value="TWF91655.1"/>
    <property type="molecule type" value="Genomic_DNA"/>
</dbReference>
<name>A0A561TX16_9PSEU</name>
<dbReference type="AlphaFoldDB" id="A0A561TX16"/>
<dbReference type="OrthoDB" id="3696538at2"/>
<keyword evidence="3" id="KW-1185">Reference proteome</keyword>
<feature type="transmembrane region" description="Helical" evidence="1">
    <location>
        <begin position="46"/>
        <end position="67"/>
    </location>
</feature>
<gene>
    <name evidence="2" type="ORF">FHU35_1878</name>
</gene>
<comment type="caution">
    <text evidence="2">The sequence shown here is derived from an EMBL/GenBank/DDBJ whole genome shotgun (WGS) entry which is preliminary data.</text>
</comment>
<sequence length="111" mass="12143">MTTLDLSPMETLVGIGLLVAVFAIWHSSLRMARRTAEAAHAGSRMVSLTGRVLVTAAVIVAVQWLVIHHSRETGLLLAVLAVPALITAFTLVRALTVTTEDRHHRRTRQSR</sequence>
<reference evidence="2 3" key="1">
    <citation type="submission" date="2019-06" db="EMBL/GenBank/DDBJ databases">
        <title>Sequencing the genomes of 1000 actinobacteria strains.</title>
        <authorList>
            <person name="Klenk H.-P."/>
        </authorList>
    </citation>
    <scope>NUCLEOTIDE SEQUENCE [LARGE SCALE GENOMIC DNA]</scope>
    <source>
        <strain evidence="2 3">DSM 46699</strain>
    </source>
</reference>
<proteinExistence type="predicted"/>
<evidence type="ECO:0000256" key="1">
    <source>
        <dbReference type="SAM" id="Phobius"/>
    </source>
</evidence>
<keyword evidence="1" id="KW-0812">Transmembrane</keyword>
<keyword evidence="1" id="KW-1133">Transmembrane helix</keyword>
<dbReference type="RefSeq" id="WP_145745571.1">
    <property type="nucleotide sequence ID" value="NZ_VIWX01000008.1"/>
</dbReference>
<keyword evidence="1" id="KW-0472">Membrane</keyword>
<evidence type="ECO:0000313" key="3">
    <source>
        <dbReference type="Proteomes" id="UP000316184"/>
    </source>
</evidence>
<dbReference type="Proteomes" id="UP000316184">
    <property type="component" value="Unassembled WGS sequence"/>
</dbReference>
<feature type="transmembrane region" description="Helical" evidence="1">
    <location>
        <begin position="73"/>
        <end position="96"/>
    </location>
</feature>